<feature type="compositionally biased region" description="Polar residues" evidence="1">
    <location>
        <begin position="19"/>
        <end position="29"/>
    </location>
</feature>
<feature type="chain" id="PRO_5039031853" description="DUF3558 domain-containing protein" evidence="2">
    <location>
        <begin position="24"/>
        <end position="209"/>
    </location>
</feature>
<protein>
    <recommendedName>
        <fullName evidence="5">DUF3558 domain-containing protein</fullName>
    </recommendedName>
</protein>
<keyword evidence="2" id="KW-0732">Signal</keyword>
<dbReference type="AlphaFoldDB" id="A0A193C8Z1"/>
<dbReference type="Pfam" id="PF12079">
    <property type="entry name" value="DUF3558"/>
    <property type="match status" value="1"/>
</dbReference>
<accession>A0A193C8Z1</accession>
<evidence type="ECO:0000313" key="4">
    <source>
        <dbReference type="Proteomes" id="UP000093695"/>
    </source>
</evidence>
<evidence type="ECO:0008006" key="5">
    <source>
        <dbReference type="Google" id="ProtNLM"/>
    </source>
</evidence>
<dbReference type="Proteomes" id="UP000093695">
    <property type="component" value="Chromosome"/>
</dbReference>
<dbReference type="InterPro" id="IPR024520">
    <property type="entry name" value="DUF3558"/>
</dbReference>
<reference evidence="3 4" key="1">
    <citation type="journal article" date="2015" name="Genome Announc.">
        <title>Draft Genome Sequence of Norvancomycin-Producing Strain Amycolatopsis orientalis CPCC200066.</title>
        <authorList>
            <person name="Lei X."/>
            <person name="Yuan F."/>
            <person name="Shi Y."/>
            <person name="Li X."/>
            <person name="Wang L."/>
            <person name="Hong B."/>
        </authorList>
    </citation>
    <scope>NUCLEOTIDE SEQUENCE [LARGE SCALE GENOMIC DNA]</scope>
    <source>
        <strain evidence="3 4">B-37</strain>
    </source>
</reference>
<dbReference type="KEGG" id="aori:SD37_38540"/>
<proteinExistence type="predicted"/>
<dbReference type="PROSITE" id="PS51257">
    <property type="entry name" value="PROKAR_LIPOPROTEIN"/>
    <property type="match status" value="1"/>
</dbReference>
<name>A0A193C8Z1_AMYOR</name>
<evidence type="ECO:0000313" key="3">
    <source>
        <dbReference type="EMBL" id="ANN20909.1"/>
    </source>
</evidence>
<dbReference type="EMBL" id="CP016174">
    <property type="protein sequence ID" value="ANN20909.1"/>
    <property type="molecule type" value="Genomic_DNA"/>
</dbReference>
<keyword evidence="4" id="KW-1185">Reference proteome</keyword>
<feature type="region of interest" description="Disordered" evidence="1">
    <location>
        <begin position="80"/>
        <end position="100"/>
    </location>
</feature>
<dbReference type="STRING" id="31958.SD37_38540"/>
<evidence type="ECO:0000256" key="2">
    <source>
        <dbReference type="SAM" id="SignalP"/>
    </source>
</evidence>
<feature type="signal peptide" evidence="2">
    <location>
        <begin position="1"/>
        <end position="23"/>
    </location>
</feature>
<dbReference type="RefSeq" id="WP_044851850.1">
    <property type="nucleotide sequence ID" value="NZ_CP016174.1"/>
</dbReference>
<organism evidence="3 4">
    <name type="scientific">Amycolatopsis orientalis</name>
    <name type="common">Nocardia orientalis</name>
    <dbReference type="NCBI Taxonomy" id="31958"/>
    <lineage>
        <taxon>Bacteria</taxon>
        <taxon>Bacillati</taxon>
        <taxon>Actinomycetota</taxon>
        <taxon>Actinomycetes</taxon>
        <taxon>Pseudonocardiales</taxon>
        <taxon>Pseudonocardiaceae</taxon>
        <taxon>Amycolatopsis</taxon>
    </lineage>
</organism>
<sequence>MRRTILLASVIALVLSACSPSTENGTPAPTTGDARPIPSSTTGQLPGPGVPKVDDPINLVQIKTTPCKALTSAQVKELLGSEGETRERLDGSSGPSCLWAPHSATRPTVSVLFSKAPDRGMTSVYEAKGTTYKLFEPLGSIDGYPVTAYGTEDERASRGKCSVALGTSDNETIDIVLEQSEANIGKKDPCDAAREAAIRVLATVRGGGN</sequence>
<gene>
    <name evidence="3" type="ORF">SD37_38540</name>
</gene>
<feature type="region of interest" description="Disordered" evidence="1">
    <location>
        <begin position="19"/>
        <end position="52"/>
    </location>
</feature>
<evidence type="ECO:0000256" key="1">
    <source>
        <dbReference type="SAM" id="MobiDB-lite"/>
    </source>
</evidence>